<accession>A0A7W3SV59</accession>
<dbReference type="Gene3D" id="1.10.10.60">
    <property type="entry name" value="Homeodomain-like"/>
    <property type="match status" value="2"/>
</dbReference>
<evidence type="ECO:0000256" key="2">
    <source>
        <dbReference type="ARBA" id="ARBA00023125"/>
    </source>
</evidence>
<keyword evidence="6" id="KW-1185">Reference proteome</keyword>
<evidence type="ECO:0000313" key="6">
    <source>
        <dbReference type="Proteomes" id="UP000567067"/>
    </source>
</evidence>
<gene>
    <name evidence="5" type="ORF">FHR92_003315</name>
</gene>
<dbReference type="PANTHER" id="PTHR47504:SF5">
    <property type="entry name" value="RIGHT ORIGIN-BINDING PROTEIN"/>
    <property type="match status" value="1"/>
</dbReference>
<dbReference type="Proteomes" id="UP000567067">
    <property type="component" value="Unassembled WGS sequence"/>
</dbReference>
<sequence>MNYLEYMQKTIDYIEESLKESISIHDCAQVSGFSKYHFHRLFSMFVGLPVMEYIRKRRLYHAMIDVLDGKRVIDIALDYGYSSERAFSRAFSQEFGQIPSRCRNSKYSLPSKPQLTGILNPLNGGFQMDYFSEVRIDDLETMTVASASRIGNEPEDEVIAYLTKWAEAAGIENDSRKFGFDIPVSEEEQSKGHRGYEYWISVKGITSTPSDVMIKCVEGSKYAILRITDPFLDPMERIPVGWKKLVSWVNSKGYVTSNHQERYWLEEVIEKDGITYMDLYFPID</sequence>
<name>A0A7W3SV59_9BACL</name>
<dbReference type="RefSeq" id="WP_182537284.1">
    <property type="nucleotide sequence ID" value="NZ_JACJIP010000023.1"/>
</dbReference>
<dbReference type="Pfam" id="PF12833">
    <property type="entry name" value="HTH_18"/>
    <property type="match status" value="1"/>
</dbReference>
<evidence type="ECO:0000259" key="4">
    <source>
        <dbReference type="PROSITE" id="PS01124"/>
    </source>
</evidence>
<keyword evidence="1" id="KW-0805">Transcription regulation</keyword>
<dbReference type="InterPro" id="IPR009057">
    <property type="entry name" value="Homeodomain-like_sf"/>
</dbReference>
<dbReference type="PROSITE" id="PS01124">
    <property type="entry name" value="HTH_ARAC_FAMILY_2"/>
    <property type="match status" value="1"/>
</dbReference>
<protein>
    <submittedName>
        <fullName evidence="5">AraC family transcriptional regulator</fullName>
    </submittedName>
</protein>
<proteinExistence type="predicted"/>
<organism evidence="5 6">
    <name type="scientific">Fontibacillus solani</name>
    <dbReference type="NCBI Taxonomy" id="1572857"/>
    <lineage>
        <taxon>Bacteria</taxon>
        <taxon>Bacillati</taxon>
        <taxon>Bacillota</taxon>
        <taxon>Bacilli</taxon>
        <taxon>Bacillales</taxon>
        <taxon>Paenibacillaceae</taxon>
        <taxon>Fontibacillus</taxon>
    </lineage>
</organism>
<dbReference type="Gene3D" id="3.20.80.10">
    <property type="entry name" value="Regulatory factor, effector binding domain"/>
    <property type="match status" value="1"/>
</dbReference>
<keyword evidence="2" id="KW-0238">DNA-binding</keyword>
<dbReference type="EMBL" id="JACJIP010000023">
    <property type="protein sequence ID" value="MBA9086835.1"/>
    <property type="molecule type" value="Genomic_DNA"/>
</dbReference>
<evidence type="ECO:0000256" key="1">
    <source>
        <dbReference type="ARBA" id="ARBA00023015"/>
    </source>
</evidence>
<dbReference type="SUPFAM" id="SSF55136">
    <property type="entry name" value="Probable bacterial effector-binding domain"/>
    <property type="match status" value="1"/>
</dbReference>
<dbReference type="AlphaFoldDB" id="A0A7W3SV59"/>
<dbReference type="InterPro" id="IPR020449">
    <property type="entry name" value="Tscrpt_reg_AraC-type_HTH"/>
</dbReference>
<dbReference type="SMART" id="SM00342">
    <property type="entry name" value="HTH_ARAC"/>
    <property type="match status" value="1"/>
</dbReference>
<keyword evidence="3" id="KW-0804">Transcription</keyword>
<dbReference type="PRINTS" id="PR00032">
    <property type="entry name" value="HTHARAC"/>
</dbReference>
<dbReference type="InterPro" id="IPR011256">
    <property type="entry name" value="Reg_factor_effector_dom_sf"/>
</dbReference>
<dbReference type="InterPro" id="IPR018060">
    <property type="entry name" value="HTH_AraC"/>
</dbReference>
<dbReference type="SUPFAM" id="SSF46689">
    <property type="entry name" value="Homeodomain-like"/>
    <property type="match status" value="2"/>
</dbReference>
<dbReference type="Pfam" id="PF06445">
    <property type="entry name" value="GyrI-like"/>
    <property type="match status" value="1"/>
</dbReference>
<dbReference type="GO" id="GO:0003700">
    <property type="term" value="F:DNA-binding transcription factor activity"/>
    <property type="evidence" value="ECO:0007669"/>
    <property type="project" value="InterPro"/>
</dbReference>
<dbReference type="PANTHER" id="PTHR47504">
    <property type="entry name" value="RIGHT ORIGIN-BINDING PROTEIN"/>
    <property type="match status" value="1"/>
</dbReference>
<comment type="caution">
    <text evidence="5">The sequence shown here is derived from an EMBL/GenBank/DDBJ whole genome shotgun (WGS) entry which is preliminary data.</text>
</comment>
<reference evidence="5 6" key="1">
    <citation type="submission" date="2020-08" db="EMBL/GenBank/DDBJ databases">
        <title>Genomic Encyclopedia of Type Strains, Phase III (KMG-III): the genomes of soil and plant-associated and newly described type strains.</title>
        <authorList>
            <person name="Whitman W."/>
        </authorList>
    </citation>
    <scope>NUCLEOTIDE SEQUENCE [LARGE SCALE GENOMIC DNA]</scope>
    <source>
        <strain evidence="5 6">CECT 8693</strain>
    </source>
</reference>
<dbReference type="InterPro" id="IPR050959">
    <property type="entry name" value="MarA-like"/>
</dbReference>
<evidence type="ECO:0000256" key="3">
    <source>
        <dbReference type="ARBA" id="ARBA00023163"/>
    </source>
</evidence>
<dbReference type="GO" id="GO:0043565">
    <property type="term" value="F:sequence-specific DNA binding"/>
    <property type="evidence" value="ECO:0007669"/>
    <property type="project" value="InterPro"/>
</dbReference>
<dbReference type="InterPro" id="IPR029442">
    <property type="entry name" value="GyrI-like"/>
</dbReference>
<feature type="domain" description="HTH araC/xylS-type" evidence="4">
    <location>
        <begin position="8"/>
        <end position="105"/>
    </location>
</feature>
<evidence type="ECO:0000313" key="5">
    <source>
        <dbReference type="EMBL" id="MBA9086835.1"/>
    </source>
</evidence>